<dbReference type="EMBL" id="HACA01027516">
    <property type="protein sequence ID" value="CDW44877.1"/>
    <property type="molecule type" value="Transcribed_RNA"/>
</dbReference>
<sequence length="45" mass="5585">MYRTDCWQYKQILTKHLPIMTSPLQSLVEVKHRSYTRCDINLYFY</sequence>
<reference evidence="1" key="1">
    <citation type="submission" date="2014-05" db="EMBL/GenBank/DDBJ databases">
        <authorList>
            <person name="Chronopoulou M."/>
        </authorList>
    </citation>
    <scope>NUCLEOTIDE SEQUENCE</scope>
    <source>
        <tissue evidence="1">Whole organism</tissue>
    </source>
</reference>
<protein>
    <submittedName>
        <fullName evidence="1">Uncharacterized protein</fullName>
    </submittedName>
</protein>
<name>A0A0K2V447_LEPSM</name>
<evidence type="ECO:0000313" key="1">
    <source>
        <dbReference type="EMBL" id="CDW44877.1"/>
    </source>
</evidence>
<organism evidence="1">
    <name type="scientific">Lepeophtheirus salmonis</name>
    <name type="common">Salmon louse</name>
    <name type="synonym">Caligus salmonis</name>
    <dbReference type="NCBI Taxonomy" id="72036"/>
    <lineage>
        <taxon>Eukaryota</taxon>
        <taxon>Metazoa</taxon>
        <taxon>Ecdysozoa</taxon>
        <taxon>Arthropoda</taxon>
        <taxon>Crustacea</taxon>
        <taxon>Multicrustacea</taxon>
        <taxon>Hexanauplia</taxon>
        <taxon>Copepoda</taxon>
        <taxon>Siphonostomatoida</taxon>
        <taxon>Caligidae</taxon>
        <taxon>Lepeophtheirus</taxon>
    </lineage>
</organism>
<accession>A0A0K2V447</accession>
<dbReference type="AlphaFoldDB" id="A0A0K2V447"/>
<proteinExistence type="predicted"/>